<feature type="domain" description="Thiaminase-2/PQQC" evidence="2">
    <location>
        <begin position="103"/>
        <end position="281"/>
    </location>
</feature>
<organism evidence="3 4">
    <name type="scientific">Ditylenchus dipsaci</name>
    <dbReference type="NCBI Taxonomy" id="166011"/>
    <lineage>
        <taxon>Eukaryota</taxon>
        <taxon>Metazoa</taxon>
        <taxon>Ecdysozoa</taxon>
        <taxon>Nematoda</taxon>
        <taxon>Chromadorea</taxon>
        <taxon>Rhabditida</taxon>
        <taxon>Tylenchina</taxon>
        <taxon>Tylenchomorpha</taxon>
        <taxon>Sphaerularioidea</taxon>
        <taxon>Anguinidae</taxon>
        <taxon>Anguininae</taxon>
        <taxon>Ditylenchus</taxon>
    </lineage>
</organism>
<dbReference type="PANTHER" id="PTHR43198:SF2">
    <property type="entry name" value="SI:CH1073-67J19.1-RELATED"/>
    <property type="match status" value="1"/>
</dbReference>
<proteinExistence type="predicted"/>
<feature type="chain" id="PRO_5036859546" evidence="1">
    <location>
        <begin position="16"/>
        <end position="284"/>
    </location>
</feature>
<dbReference type="GO" id="GO:0006772">
    <property type="term" value="P:thiamine metabolic process"/>
    <property type="evidence" value="ECO:0007669"/>
    <property type="project" value="UniProtKB-ARBA"/>
</dbReference>
<evidence type="ECO:0000259" key="2">
    <source>
        <dbReference type="Pfam" id="PF03070"/>
    </source>
</evidence>
<dbReference type="PANTHER" id="PTHR43198">
    <property type="entry name" value="BIFUNCTIONAL TH2 PROTEIN"/>
    <property type="match status" value="1"/>
</dbReference>
<feature type="signal peptide" evidence="1">
    <location>
        <begin position="1"/>
        <end position="15"/>
    </location>
</feature>
<protein>
    <submittedName>
        <fullName evidence="4">Thiaminase-2/PQQC domain-containing protein</fullName>
    </submittedName>
</protein>
<dbReference type="AlphaFoldDB" id="A0A915DG59"/>
<dbReference type="Gene3D" id="1.20.910.10">
    <property type="entry name" value="Heme oxygenase-like"/>
    <property type="match status" value="1"/>
</dbReference>
<dbReference type="Proteomes" id="UP000887574">
    <property type="component" value="Unplaced"/>
</dbReference>
<dbReference type="GO" id="GO:0005829">
    <property type="term" value="C:cytosol"/>
    <property type="evidence" value="ECO:0007669"/>
    <property type="project" value="TreeGrafter"/>
</dbReference>
<dbReference type="InterPro" id="IPR050967">
    <property type="entry name" value="Thiamine_Salvage_TenA"/>
</dbReference>
<evidence type="ECO:0000313" key="4">
    <source>
        <dbReference type="WBParaSite" id="jg19107"/>
    </source>
</evidence>
<reference evidence="4" key="1">
    <citation type="submission" date="2022-11" db="UniProtKB">
        <authorList>
            <consortium name="WormBaseParasite"/>
        </authorList>
    </citation>
    <scope>IDENTIFICATION</scope>
</reference>
<dbReference type="InterPro" id="IPR016084">
    <property type="entry name" value="Haem_Oase-like_multi-hlx"/>
</dbReference>
<evidence type="ECO:0000256" key="1">
    <source>
        <dbReference type="SAM" id="SignalP"/>
    </source>
</evidence>
<keyword evidence="1" id="KW-0732">Signal</keyword>
<accession>A0A915DG59</accession>
<keyword evidence="3" id="KW-1185">Reference proteome</keyword>
<dbReference type="InterPro" id="IPR004305">
    <property type="entry name" value="Thiaminase-2/PQQC"/>
</dbReference>
<dbReference type="Pfam" id="PF03070">
    <property type="entry name" value="TENA_THI-4"/>
    <property type="match status" value="1"/>
</dbReference>
<dbReference type="WBParaSite" id="jg19107">
    <property type="protein sequence ID" value="jg19107"/>
    <property type="gene ID" value="jg19107"/>
</dbReference>
<name>A0A915DG59_9BILA</name>
<evidence type="ECO:0000313" key="3">
    <source>
        <dbReference type="Proteomes" id="UP000887574"/>
    </source>
</evidence>
<sequence>MFCLVVLLLIHEIFAQSLSENELELWMSYQKKRGKIYTSAEEQFRDQNDFVSDLHRAFLNQYDESGLPVMDTDNYGKHLPDNFSKKAWQRDLVLFESILKTQFIQGVISGQLDDSRFLNYLLQDSLYLQSNTRLMAIGAAKSDNSVDKALFSSMSQSSAACEMEIPERRIQKTSPMNACKQYTDFLNNLAFGELSILTAALQPCRVSYKFLASHIFPKMLPSNKFFQWAKSMYSPDYTIDTDLFSCMTDRLAQTSNIDTLYHMNKAYDDAMKFELEFWQASFNI</sequence>
<dbReference type="SUPFAM" id="SSF48613">
    <property type="entry name" value="Heme oxygenase-like"/>
    <property type="match status" value="1"/>
</dbReference>